<sequence length="85" mass="9570">MRKIVLSKQAATALHRMPQADAKRITNKLQQYSVDPASMANNVKRLQGSDYLRLRVGDWRVIFSEAGVVIDVVKIAPRGDVYRGM</sequence>
<dbReference type="PANTHER" id="PTHR38813">
    <property type="match status" value="1"/>
</dbReference>
<gene>
    <name evidence="2" type="ORF">GGD55_000963</name>
</gene>
<accession>A0A7W8U7N9</accession>
<dbReference type="EMBL" id="JACHBK010000002">
    <property type="protein sequence ID" value="MBB5534292.1"/>
    <property type="molecule type" value="Genomic_DNA"/>
</dbReference>
<evidence type="ECO:0000256" key="1">
    <source>
        <dbReference type="ARBA" id="ARBA00022649"/>
    </source>
</evidence>
<dbReference type="Gene3D" id="3.30.2310.20">
    <property type="entry name" value="RelE-like"/>
    <property type="match status" value="1"/>
</dbReference>
<dbReference type="InterPro" id="IPR007712">
    <property type="entry name" value="RelE/ParE_toxin"/>
</dbReference>
<name>A0A7W8U7N9_9HYPH</name>
<protein>
    <submittedName>
        <fullName evidence="2">mRNA interferase RelE/StbE</fullName>
    </submittedName>
</protein>
<organism evidence="2 3">
    <name type="scientific">Rhizobium giardinii</name>
    <dbReference type="NCBI Taxonomy" id="56731"/>
    <lineage>
        <taxon>Bacteria</taxon>
        <taxon>Pseudomonadati</taxon>
        <taxon>Pseudomonadota</taxon>
        <taxon>Alphaproteobacteria</taxon>
        <taxon>Hyphomicrobiales</taxon>
        <taxon>Rhizobiaceae</taxon>
        <taxon>Rhizobium/Agrobacterium group</taxon>
        <taxon>Rhizobium</taxon>
    </lineage>
</organism>
<dbReference type="Proteomes" id="UP000585507">
    <property type="component" value="Unassembled WGS sequence"/>
</dbReference>
<evidence type="ECO:0000313" key="2">
    <source>
        <dbReference type="EMBL" id="MBB5534292.1"/>
    </source>
</evidence>
<comment type="caution">
    <text evidence="2">The sequence shown here is derived from an EMBL/GenBank/DDBJ whole genome shotgun (WGS) entry which is preliminary data.</text>
</comment>
<dbReference type="RefSeq" id="WP_018326899.1">
    <property type="nucleotide sequence ID" value="NZ_JACHBK010000002.1"/>
</dbReference>
<dbReference type="PANTHER" id="PTHR38813:SF1">
    <property type="entry name" value="TOXIN RELE1-RELATED"/>
    <property type="match status" value="1"/>
</dbReference>
<dbReference type="InterPro" id="IPR052747">
    <property type="entry name" value="TA_system_RelE_toxin"/>
</dbReference>
<reference evidence="2 3" key="1">
    <citation type="submission" date="2020-08" db="EMBL/GenBank/DDBJ databases">
        <title>Genomic Encyclopedia of Type Strains, Phase IV (KMG-V): Genome sequencing to study the core and pangenomes of soil and plant-associated prokaryotes.</title>
        <authorList>
            <person name="Whitman W."/>
        </authorList>
    </citation>
    <scope>NUCLEOTIDE SEQUENCE [LARGE SCALE GENOMIC DNA]</scope>
    <source>
        <strain evidence="2 3">SEMIA 4084</strain>
    </source>
</reference>
<keyword evidence="3" id="KW-1185">Reference proteome</keyword>
<proteinExistence type="predicted"/>
<dbReference type="Pfam" id="PF05016">
    <property type="entry name" value="ParE_toxin"/>
    <property type="match status" value="1"/>
</dbReference>
<dbReference type="SUPFAM" id="SSF143011">
    <property type="entry name" value="RelE-like"/>
    <property type="match status" value="1"/>
</dbReference>
<keyword evidence="1" id="KW-1277">Toxin-antitoxin system</keyword>
<dbReference type="AlphaFoldDB" id="A0A7W8U7N9"/>
<evidence type="ECO:0000313" key="3">
    <source>
        <dbReference type="Proteomes" id="UP000585507"/>
    </source>
</evidence>
<dbReference type="InterPro" id="IPR035093">
    <property type="entry name" value="RelE/ParE_toxin_dom_sf"/>
</dbReference>